<dbReference type="InterPro" id="IPR023361">
    <property type="entry name" value="DUF1285_beta_roll_sf"/>
</dbReference>
<dbReference type="KEGG" id="bomb:GT348_06090"/>
<dbReference type="InterPro" id="IPR048341">
    <property type="entry name" value="DUF1285_N"/>
</dbReference>
<dbReference type="EMBL" id="CP047652">
    <property type="protein sequence ID" value="QHI96411.1"/>
    <property type="molecule type" value="Genomic_DNA"/>
</dbReference>
<gene>
    <name evidence="3" type="ORF">GT348_06090</name>
</gene>
<dbReference type="Pfam" id="PF21028">
    <property type="entry name" value="DUF1285_C"/>
    <property type="match status" value="1"/>
</dbReference>
<dbReference type="Proteomes" id="UP000463975">
    <property type="component" value="Chromosome"/>
</dbReference>
<reference evidence="3 4" key="1">
    <citation type="submission" date="2020-01" db="EMBL/GenBank/DDBJ databases">
        <title>Genome sequencing of strain KACC 21507.</title>
        <authorList>
            <person name="Heo J."/>
            <person name="Kim S.-J."/>
            <person name="Kim J.-S."/>
            <person name="Hong S.-B."/>
            <person name="Kwon S.-W."/>
        </authorList>
    </citation>
    <scope>NUCLEOTIDE SEQUENCE [LARGE SCALE GENOMIC DNA]</scope>
    <source>
        <strain evidence="3 4">KACC 21507</strain>
    </source>
</reference>
<evidence type="ECO:0000313" key="4">
    <source>
        <dbReference type="Proteomes" id="UP000463975"/>
    </source>
</evidence>
<evidence type="ECO:0000259" key="2">
    <source>
        <dbReference type="Pfam" id="PF21028"/>
    </source>
</evidence>
<dbReference type="Pfam" id="PF06938">
    <property type="entry name" value="DUF1285_N"/>
    <property type="match status" value="1"/>
</dbReference>
<feature type="domain" description="DUF1285" evidence="1">
    <location>
        <begin position="25"/>
        <end position="78"/>
    </location>
</feature>
<evidence type="ECO:0000259" key="1">
    <source>
        <dbReference type="Pfam" id="PF06938"/>
    </source>
</evidence>
<dbReference type="AlphaFoldDB" id="A0A6P1NNI3"/>
<accession>A0A6P1NNI3</accession>
<keyword evidence="4" id="KW-1185">Reference proteome</keyword>
<feature type="domain" description="DUF1285" evidence="2">
    <location>
        <begin position="79"/>
        <end position="180"/>
    </location>
</feature>
<evidence type="ECO:0000313" key="3">
    <source>
        <dbReference type="EMBL" id="QHI96411.1"/>
    </source>
</evidence>
<proteinExistence type="predicted"/>
<protein>
    <submittedName>
        <fullName evidence="3">DUF1285 domain-containing protein</fullName>
    </submittedName>
</protein>
<name>A0A6P1NNI3_9PROT</name>
<sequence>MSLCSKQTSLHEKITQQDQPLPRLPFHICRDGTWLYRGSPIKRKALICLFASLLRRDSMGRYWLKSTTESGLIHVEDVPFMAIELDFRGKCNRHQTLCFRTNVDELICLGEDHPLICDWDRPLEDSTVPYIHVRDGEGDKPILARVSRALLFELAALATIGHVNGKACLGVWSRNCFFPLSRLADKE</sequence>
<organism evidence="3 4">
    <name type="scientific">Aristophania vespae</name>
    <dbReference type="NCBI Taxonomy" id="2697033"/>
    <lineage>
        <taxon>Bacteria</taxon>
        <taxon>Pseudomonadati</taxon>
        <taxon>Pseudomonadota</taxon>
        <taxon>Alphaproteobacteria</taxon>
        <taxon>Acetobacterales</taxon>
        <taxon>Acetobacteraceae</taxon>
        <taxon>Aristophania</taxon>
    </lineage>
</organism>
<dbReference type="Gene3D" id="2.30.270.10">
    <property type="entry name" value="duf1285 protein"/>
    <property type="match status" value="1"/>
</dbReference>
<dbReference type="Gene3D" id="3.10.540.10">
    <property type="entry name" value="duf1285 like domain"/>
    <property type="match status" value="1"/>
</dbReference>
<dbReference type="InterPro" id="IPR048342">
    <property type="entry name" value="DUF1285_C"/>
</dbReference>